<evidence type="ECO:0000256" key="5">
    <source>
        <dbReference type="ARBA" id="ARBA00022825"/>
    </source>
</evidence>
<gene>
    <name evidence="8" type="ORF">SAMN05216302_100985</name>
</gene>
<organism evidence="8 9">
    <name type="scientific">Nitrosomonas aestuarii</name>
    <dbReference type="NCBI Taxonomy" id="52441"/>
    <lineage>
        <taxon>Bacteria</taxon>
        <taxon>Pseudomonadati</taxon>
        <taxon>Pseudomonadota</taxon>
        <taxon>Betaproteobacteria</taxon>
        <taxon>Nitrosomonadales</taxon>
        <taxon>Nitrosomonadaceae</taxon>
        <taxon>Nitrosomonas</taxon>
    </lineage>
</organism>
<dbReference type="InterPro" id="IPR008256">
    <property type="entry name" value="Peptidase_S1B"/>
</dbReference>
<keyword evidence="5 6" id="KW-0720">Serine protease</keyword>
<dbReference type="PROSITE" id="PS00134">
    <property type="entry name" value="TRYPSIN_HIS"/>
    <property type="match status" value="1"/>
</dbReference>
<dbReference type="GO" id="GO:0004252">
    <property type="term" value="F:serine-type endopeptidase activity"/>
    <property type="evidence" value="ECO:0007669"/>
    <property type="project" value="InterPro"/>
</dbReference>
<dbReference type="InterPro" id="IPR050966">
    <property type="entry name" value="Glutamyl_endopeptidase"/>
</dbReference>
<dbReference type="PANTHER" id="PTHR15462:SF8">
    <property type="entry name" value="SERINE PROTEASE"/>
    <property type="match status" value="1"/>
</dbReference>
<evidence type="ECO:0000313" key="8">
    <source>
        <dbReference type="EMBL" id="SFK57078.1"/>
    </source>
</evidence>
<accession>A0A1I4AKT3</accession>
<dbReference type="Gene3D" id="2.40.10.10">
    <property type="entry name" value="Trypsin-like serine proteases"/>
    <property type="match status" value="2"/>
</dbReference>
<dbReference type="PROSITE" id="PS50240">
    <property type="entry name" value="TRYPSIN_DOM"/>
    <property type="match status" value="1"/>
</dbReference>
<keyword evidence="3" id="KW-0732">Signal</keyword>
<name>A0A1I4AKT3_9PROT</name>
<dbReference type="GO" id="GO:0006508">
    <property type="term" value="P:proteolysis"/>
    <property type="evidence" value="ECO:0007669"/>
    <property type="project" value="UniProtKB-KW"/>
</dbReference>
<dbReference type="Proteomes" id="UP000199533">
    <property type="component" value="Unassembled WGS sequence"/>
</dbReference>
<dbReference type="STRING" id="52441.SAMN05216302_100985"/>
<evidence type="ECO:0000313" key="9">
    <source>
        <dbReference type="Proteomes" id="UP000199533"/>
    </source>
</evidence>
<dbReference type="Pfam" id="PF00089">
    <property type="entry name" value="Trypsin"/>
    <property type="match status" value="1"/>
</dbReference>
<protein>
    <recommendedName>
        <fullName evidence="6">Serine protease</fullName>
        <ecNumber evidence="6">3.4.21.-</ecNumber>
    </recommendedName>
</protein>
<dbReference type="AlphaFoldDB" id="A0A1I4AKT3"/>
<evidence type="ECO:0000256" key="2">
    <source>
        <dbReference type="ARBA" id="ARBA00022670"/>
    </source>
</evidence>
<dbReference type="PRINTS" id="PR00839">
    <property type="entry name" value="V8PROTEASE"/>
</dbReference>
<dbReference type="OrthoDB" id="267336at2"/>
<comment type="similarity">
    <text evidence="1 6">Belongs to the peptidase S1B family.</text>
</comment>
<dbReference type="InterPro" id="IPR018114">
    <property type="entry name" value="TRYPSIN_HIS"/>
</dbReference>
<dbReference type="EC" id="3.4.21.-" evidence="6"/>
<keyword evidence="2 6" id="KW-0645">Protease</keyword>
<dbReference type="EMBL" id="FOSP01000009">
    <property type="protein sequence ID" value="SFK57078.1"/>
    <property type="molecule type" value="Genomic_DNA"/>
</dbReference>
<evidence type="ECO:0000259" key="7">
    <source>
        <dbReference type="PROSITE" id="PS50240"/>
    </source>
</evidence>
<sequence>MRMSQIISNEFEFFDDDSDYAVIGPHDNRIHTADTRRFPYNTVCHLVRDFGDGRWLGASGILISPNVLLTAAHCLYKHRLGRGPMKIYVIPGRSNRDAMPFGSFKVDQFYVPVSYINSKGILRRRYDYGIVLLKQPVRKLTQYIPVRTYTRTQWRQIAKKTPVTICGYPSDKPVGTQWHHHEYLRKATPTRFFYTVDTCPGHSGSPIWMKLDSKVVLAGIHTTGIIDENGRPYGCNKGTILAPPGMFNSGIRFNTQVLTNIQHAIRDQGNTMKRFDLH</sequence>
<feature type="domain" description="Peptidase S1" evidence="7">
    <location>
        <begin position="22"/>
        <end position="270"/>
    </location>
</feature>
<dbReference type="InterPro" id="IPR009003">
    <property type="entry name" value="Peptidase_S1_PA"/>
</dbReference>
<reference evidence="9" key="1">
    <citation type="submission" date="2016-10" db="EMBL/GenBank/DDBJ databases">
        <authorList>
            <person name="Varghese N."/>
            <person name="Submissions S."/>
        </authorList>
    </citation>
    <scope>NUCLEOTIDE SEQUENCE [LARGE SCALE GENOMIC DNA]</scope>
    <source>
        <strain evidence="9">Nm69</strain>
    </source>
</reference>
<proteinExistence type="inferred from homology"/>
<evidence type="ECO:0000256" key="3">
    <source>
        <dbReference type="ARBA" id="ARBA00022729"/>
    </source>
</evidence>
<dbReference type="InterPro" id="IPR001254">
    <property type="entry name" value="Trypsin_dom"/>
</dbReference>
<evidence type="ECO:0000256" key="6">
    <source>
        <dbReference type="RuleBase" id="RU004296"/>
    </source>
</evidence>
<keyword evidence="9" id="KW-1185">Reference proteome</keyword>
<evidence type="ECO:0000256" key="4">
    <source>
        <dbReference type="ARBA" id="ARBA00022801"/>
    </source>
</evidence>
<dbReference type="PANTHER" id="PTHR15462">
    <property type="entry name" value="SERINE PROTEASE"/>
    <property type="match status" value="1"/>
</dbReference>
<evidence type="ECO:0000256" key="1">
    <source>
        <dbReference type="ARBA" id="ARBA00008764"/>
    </source>
</evidence>
<keyword evidence="4 6" id="KW-0378">Hydrolase</keyword>
<dbReference type="SUPFAM" id="SSF50494">
    <property type="entry name" value="Trypsin-like serine proteases"/>
    <property type="match status" value="1"/>
</dbReference>
<dbReference type="InterPro" id="IPR043504">
    <property type="entry name" value="Peptidase_S1_PA_chymotrypsin"/>
</dbReference>